<dbReference type="Proteomes" id="UP000031774">
    <property type="component" value="Chromosome"/>
</dbReference>
<keyword evidence="4" id="KW-1185">Reference proteome</keyword>
<dbReference type="SUPFAM" id="SSF54373">
    <property type="entry name" value="FAD-linked reductases, C-terminal domain"/>
    <property type="match status" value="1"/>
</dbReference>
<feature type="domain" description="Amine oxidase" evidence="2">
    <location>
        <begin position="8"/>
        <end position="422"/>
    </location>
</feature>
<dbReference type="SUPFAM" id="SSF51905">
    <property type="entry name" value="FAD/NAD(P)-binding domain"/>
    <property type="match status" value="1"/>
</dbReference>
<dbReference type="PANTHER" id="PTHR43563:SF1">
    <property type="entry name" value="AMINE OXIDASE [FLAVIN-CONTAINING] B"/>
    <property type="match status" value="1"/>
</dbReference>
<reference evidence="3 4" key="1">
    <citation type="submission" date="2014-12" db="EMBL/GenBank/DDBJ databases">
        <title>Complete genome sequence of Streptomyces vietnamensis strain GIMV4.0001, a genetic manipulable producer of the benzoisochromanequinone antibiotic granaticin.</title>
        <authorList>
            <person name="Deng M.R."/>
            <person name="Guo J."/>
            <person name="Ma L.Y."/>
            <person name="Feng G.D."/>
            <person name="Mo C.Y."/>
            <person name="Zhu H.H."/>
        </authorList>
    </citation>
    <scope>NUCLEOTIDE SEQUENCE [LARGE SCALE GENOMIC DNA]</scope>
    <source>
        <strain evidence="4">GIMV4.0001</strain>
    </source>
</reference>
<dbReference type="PANTHER" id="PTHR43563">
    <property type="entry name" value="AMINE OXIDASE"/>
    <property type="match status" value="1"/>
</dbReference>
<organism evidence="3 4">
    <name type="scientific">Streptomyces vietnamensis</name>
    <dbReference type="NCBI Taxonomy" id="362257"/>
    <lineage>
        <taxon>Bacteria</taxon>
        <taxon>Bacillati</taxon>
        <taxon>Actinomycetota</taxon>
        <taxon>Actinomycetes</taxon>
        <taxon>Kitasatosporales</taxon>
        <taxon>Streptomycetaceae</taxon>
        <taxon>Streptomyces</taxon>
    </lineage>
</organism>
<sequence length="430" mass="45726">MAVVGAGMSGLIAARELCRQGIDVLVLESADRPGGRMMAETSSLGSRLDLGGQWVGHGHHRFTALAAELGAEMFPMHTPKVPEVVDGSGRIATVGPTMLAVSAVLLAWEARARRGAPGKWASQTVDEWLRRVPGRKARRLLEVLVSVSVTADLDRYSMHAFVEAVRYQGGLTAMLSTNGGAQESLIVEGAGTLTERLAADLGTRVLTGHRVTSIHHDGSGATLHTASGAVRADKVIVSVPPPMSARISYDPPLPASRTALEKNTYMGSVYKAIAVYERPFWRERNGHAEFLLLDRPGGAVFDTTSPDGPGHLCVLVAGTEARELDRLGAAGRSQALLRRLVPRLGPEVLTPVSWHEKSWHLDEHVGGGYAALAIPGTTDGYLPMPSQPVGALHWAGTETASEHAGYIEGAIESGERAAREVIKSLAHTAR</sequence>
<accession>A0A0B5HZX7</accession>
<gene>
    <name evidence="3" type="ORF">SVTN_04610</name>
</gene>
<proteinExistence type="inferred from homology"/>
<dbReference type="Pfam" id="PF01593">
    <property type="entry name" value="Amino_oxidase"/>
    <property type="match status" value="1"/>
</dbReference>
<dbReference type="STRING" id="362257.SVTN_04610"/>
<dbReference type="InterPro" id="IPR050703">
    <property type="entry name" value="Flavin_MAO"/>
</dbReference>
<protein>
    <submittedName>
        <fullName evidence="3">Amine oxidase</fullName>
    </submittedName>
</protein>
<evidence type="ECO:0000313" key="3">
    <source>
        <dbReference type="EMBL" id="AJF63817.1"/>
    </source>
</evidence>
<dbReference type="GO" id="GO:0016491">
    <property type="term" value="F:oxidoreductase activity"/>
    <property type="evidence" value="ECO:0007669"/>
    <property type="project" value="InterPro"/>
</dbReference>
<evidence type="ECO:0000259" key="2">
    <source>
        <dbReference type="Pfam" id="PF01593"/>
    </source>
</evidence>
<name>A0A0B5HZX7_9ACTN</name>
<dbReference type="KEGG" id="svt:SVTN_04610"/>
<dbReference type="InterPro" id="IPR002937">
    <property type="entry name" value="Amino_oxidase"/>
</dbReference>
<dbReference type="HOGENOM" id="CLU_004498_0_4_11"/>
<comment type="similarity">
    <text evidence="1">Belongs to the flavin monoamine oxidase family.</text>
</comment>
<evidence type="ECO:0000256" key="1">
    <source>
        <dbReference type="ARBA" id="ARBA00005995"/>
    </source>
</evidence>
<dbReference type="EMBL" id="CP010407">
    <property type="protein sequence ID" value="AJF63817.1"/>
    <property type="molecule type" value="Genomic_DNA"/>
</dbReference>
<dbReference type="InterPro" id="IPR036188">
    <property type="entry name" value="FAD/NAD-bd_sf"/>
</dbReference>
<dbReference type="Gene3D" id="3.50.50.60">
    <property type="entry name" value="FAD/NAD(P)-binding domain"/>
    <property type="match status" value="1"/>
</dbReference>
<evidence type="ECO:0000313" key="4">
    <source>
        <dbReference type="Proteomes" id="UP000031774"/>
    </source>
</evidence>
<dbReference type="AlphaFoldDB" id="A0A0B5HZX7"/>